<proteinExistence type="predicted"/>
<evidence type="ECO:0000313" key="2">
    <source>
        <dbReference type="EMBL" id="GIY29606.1"/>
    </source>
</evidence>
<accession>A0AAV4SAC9</accession>
<reference evidence="2 3" key="1">
    <citation type="submission" date="2021-06" db="EMBL/GenBank/DDBJ databases">
        <title>Caerostris darwini draft genome.</title>
        <authorList>
            <person name="Kono N."/>
            <person name="Arakawa K."/>
        </authorList>
    </citation>
    <scope>NUCLEOTIDE SEQUENCE [LARGE SCALE GENOMIC DNA]</scope>
</reference>
<evidence type="ECO:0000256" key="1">
    <source>
        <dbReference type="SAM" id="MobiDB-lite"/>
    </source>
</evidence>
<name>A0AAV4SAC9_9ARAC</name>
<dbReference type="EMBL" id="BPLQ01007333">
    <property type="protein sequence ID" value="GIY29606.1"/>
    <property type="molecule type" value="Genomic_DNA"/>
</dbReference>
<protein>
    <submittedName>
        <fullName evidence="2">Uncharacterized protein</fullName>
    </submittedName>
</protein>
<dbReference type="Proteomes" id="UP001054837">
    <property type="component" value="Unassembled WGS sequence"/>
</dbReference>
<evidence type="ECO:0000313" key="3">
    <source>
        <dbReference type="Proteomes" id="UP001054837"/>
    </source>
</evidence>
<comment type="caution">
    <text evidence="2">The sequence shown here is derived from an EMBL/GenBank/DDBJ whole genome shotgun (WGS) entry which is preliminary data.</text>
</comment>
<gene>
    <name evidence="2" type="ORF">CDAR_488671</name>
</gene>
<dbReference type="AlphaFoldDB" id="A0AAV4SAC9"/>
<feature type="region of interest" description="Disordered" evidence="1">
    <location>
        <begin position="113"/>
        <end position="138"/>
    </location>
</feature>
<keyword evidence="3" id="KW-1185">Reference proteome</keyword>
<sequence>MSQNKVRKHLRNLSTRTKREQKFVKDETENRRLPILKINLLHGTVCEVDRTDYLNRKIASKNKDNEDKNISSESIFHKFPENISDKVCLTKKVVLKSLVENIDVHKKRQRENLKGDFSESKKKRSISDGKSQESHNDIVDSSKKIEPFSVKVNDNAKEMCDKYMENYIKYKTEKYRDEEYSDEELVLFPHLSDIEMYLKQELPDIGTLCPIDIDSCLQMGVSRQEVTISELEANLSNDVLLSTCSVFLKHLSSDKTLPLEFEKFLFSDPVFKENNHSSSMAVKESAFHVPVVEIHRNTVNTINNKSVNVVKGESIIQSGKQLVNTSKPVVLNICTYDKTPAKNKQGTYIFNSAVHAQTNKKPAVNTNNSDVNGQATYKRSMNRRKRNVNGQINIKQRVSKATCNVKKQLKKGSFDVQAFLSLQKLDLNFKIPKKHATPNVKSMS</sequence>
<organism evidence="2 3">
    <name type="scientific">Caerostris darwini</name>
    <dbReference type="NCBI Taxonomy" id="1538125"/>
    <lineage>
        <taxon>Eukaryota</taxon>
        <taxon>Metazoa</taxon>
        <taxon>Ecdysozoa</taxon>
        <taxon>Arthropoda</taxon>
        <taxon>Chelicerata</taxon>
        <taxon>Arachnida</taxon>
        <taxon>Araneae</taxon>
        <taxon>Araneomorphae</taxon>
        <taxon>Entelegynae</taxon>
        <taxon>Araneoidea</taxon>
        <taxon>Araneidae</taxon>
        <taxon>Caerostris</taxon>
    </lineage>
</organism>